<name>A0ABX6P4J8_9BURK</name>
<keyword evidence="12" id="KW-1185">Reference proteome</keyword>
<dbReference type="Pfam" id="PF01909">
    <property type="entry name" value="NTP_transf_2"/>
    <property type="match status" value="1"/>
</dbReference>
<evidence type="ECO:0000313" key="11">
    <source>
        <dbReference type="EMBL" id="QJW84969.1"/>
    </source>
</evidence>
<protein>
    <submittedName>
        <fullName evidence="11">Nucleotidyltransferase family protein</fullName>
    </submittedName>
</protein>
<evidence type="ECO:0000256" key="5">
    <source>
        <dbReference type="ARBA" id="ARBA00022723"/>
    </source>
</evidence>
<keyword evidence="8" id="KW-0460">Magnesium</keyword>
<dbReference type="InterPro" id="IPR002934">
    <property type="entry name" value="Polymerase_NTP_transf_dom"/>
</dbReference>
<organism evidence="11 12">
    <name type="scientific">Ramlibacter terrae</name>
    <dbReference type="NCBI Taxonomy" id="2732511"/>
    <lineage>
        <taxon>Bacteria</taxon>
        <taxon>Pseudomonadati</taxon>
        <taxon>Pseudomonadota</taxon>
        <taxon>Betaproteobacteria</taxon>
        <taxon>Burkholderiales</taxon>
        <taxon>Comamonadaceae</taxon>
        <taxon>Ramlibacter</taxon>
    </lineage>
</organism>
<dbReference type="EMBL" id="CP053418">
    <property type="protein sequence ID" value="QJW84969.1"/>
    <property type="molecule type" value="Genomic_DNA"/>
</dbReference>
<comment type="cofactor">
    <cofactor evidence="1">
        <name>Mg(2+)</name>
        <dbReference type="ChEBI" id="CHEBI:18420"/>
    </cofactor>
</comment>
<feature type="domain" description="Polymerase nucleotidyl transferase" evidence="10">
    <location>
        <begin position="13"/>
        <end position="83"/>
    </location>
</feature>
<evidence type="ECO:0000256" key="4">
    <source>
        <dbReference type="ARBA" id="ARBA00022695"/>
    </source>
</evidence>
<dbReference type="PANTHER" id="PTHR33571:SF12">
    <property type="entry name" value="BSL3053 PROTEIN"/>
    <property type="match status" value="1"/>
</dbReference>
<dbReference type="PANTHER" id="PTHR33571">
    <property type="entry name" value="SSL8005 PROTEIN"/>
    <property type="match status" value="1"/>
</dbReference>
<dbReference type="Gene3D" id="3.30.460.10">
    <property type="entry name" value="Beta Polymerase, domain 2"/>
    <property type="match status" value="1"/>
</dbReference>
<dbReference type="InterPro" id="IPR043519">
    <property type="entry name" value="NT_sf"/>
</dbReference>
<dbReference type="CDD" id="cd05403">
    <property type="entry name" value="NT_KNTase_like"/>
    <property type="match status" value="1"/>
</dbReference>
<evidence type="ECO:0000256" key="6">
    <source>
        <dbReference type="ARBA" id="ARBA00022741"/>
    </source>
</evidence>
<evidence type="ECO:0000256" key="8">
    <source>
        <dbReference type="ARBA" id="ARBA00022842"/>
    </source>
</evidence>
<evidence type="ECO:0000256" key="7">
    <source>
        <dbReference type="ARBA" id="ARBA00022840"/>
    </source>
</evidence>
<evidence type="ECO:0000313" key="12">
    <source>
        <dbReference type="Proteomes" id="UP000500826"/>
    </source>
</evidence>
<keyword evidence="6" id="KW-0547">Nucleotide-binding</keyword>
<reference evidence="11 12" key="1">
    <citation type="submission" date="2020-05" db="EMBL/GenBank/DDBJ databases">
        <title>Ramlibacter rhizophilus sp. nov., isolated from rhizosphere soil of national flower Mugunghwa from South Korea.</title>
        <authorList>
            <person name="Zheng-Fei Y."/>
            <person name="Huan T."/>
        </authorList>
    </citation>
    <scope>NUCLEOTIDE SEQUENCE [LARGE SCALE GENOMIC DNA]</scope>
    <source>
        <strain evidence="11 12">H242</strain>
    </source>
</reference>
<proteinExistence type="inferred from homology"/>
<dbReference type="Proteomes" id="UP000500826">
    <property type="component" value="Chromosome"/>
</dbReference>
<keyword evidence="4" id="KW-0548">Nucleotidyltransferase</keyword>
<keyword evidence="5" id="KW-0479">Metal-binding</keyword>
<accession>A0ABX6P4J8</accession>
<evidence type="ECO:0000256" key="9">
    <source>
        <dbReference type="ARBA" id="ARBA00038276"/>
    </source>
</evidence>
<comment type="similarity">
    <text evidence="9">Belongs to the MntA antitoxin family.</text>
</comment>
<evidence type="ECO:0000259" key="10">
    <source>
        <dbReference type="Pfam" id="PF01909"/>
    </source>
</evidence>
<dbReference type="SUPFAM" id="SSF81301">
    <property type="entry name" value="Nucleotidyltransferase"/>
    <property type="match status" value="1"/>
</dbReference>
<keyword evidence="2" id="KW-1277">Toxin-antitoxin system</keyword>
<dbReference type="InterPro" id="IPR052038">
    <property type="entry name" value="Type-VII_TA_antitoxin"/>
</dbReference>
<keyword evidence="7" id="KW-0067">ATP-binding</keyword>
<evidence type="ECO:0000256" key="3">
    <source>
        <dbReference type="ARBA" id="ARBA00022679"/>
    </source>
</evidence>
<keyword evidence="3" id="KW-0808">Transferase</keyword>
<sequence length="96" mass="10925">MRPSEALELHRDRIREIALRHRVSDVHVFGSASRGEDTESSDLDLLSEPTEETTLFDICAIRLELKQLLGVEVDVLTPNSLPDACRDRVLREAMRL</sequence>
<evidence type="ECO:0000256" key="1">
    <source>
        <dbReference type="ARBA" id="ARBA00001946"/>
    </source>
</evidence>
<gene>
    <name evidence="11" type="ORF">HK414_19640</name>
</gene>
<evidence type="ECO:0000256" key="2">
    <source>
        <dbReference type="ARBA" id="ARBA00022649"/>
    </source>
</evidence>